<organism evidence="2 3">
    <name type="scientific">Nosema granulosis</name>
    <dbReference type="NCBI Taxonomy" id="83296"/>
    <lineage>
        <taxon>Eukaryota</taxon>
        <taxon>Fungi</taxon>
        <taxon>Fungi incertae sedis</taxon>
        <taxon>Microsporidia</taxon>
        <taxon>Nosematidae</taxon>
        <taxon>Nosema</taxon>
    </lineage>
</organism>
<evidence type="ECO:0000256" key="1">
    <source>
        <dbReference type="PIRNR" id="PIRNR002190"/>
    </source>
</evidence>
<dbReference type="HAMAP" id="MF_00273">
    <property type="entry name" value="Ribosomal_eL20"/>
    <property type="match status" value="1"/>
</dbReference>
<sequence length="180" mass="21184">MDFSRVNYTTPAFKEFRLKACLRPTEKNPQPQIYESTVYAKNHVLARSKFFKLLNKKYKLKPTSLVLIDAKEQVEKVTGEVKNYGISFVYRCKKGLQNSYREFRAISRVSALDFLFREAAIRIRNKRDELFIIDIKEIADEEIRTSKVAEFNAKDLKFPIFKKNLNTRDLFVPIDTKLSE</sequence>
<dbReference type="OrthoDB" id="1294322at2759"/>
<dbReference type="GO" id="GO:0005840">
    <property type="term" value="C:ribosome"/>
    <property type="evidence" value="ECO:0007669"/>
    <property type="project" value="UniProtKB-KW"/>
</dbReference>
<dbReference type="InterPro" id="IPR028877">
    <property type="entry name" value="Ribosomal_eL20"/>
</dbReference>
<evidence type="ECO:0000313" key="2">
    <source>
        <dbReference type="EMBL" id="KAF9764683.1"/>
    </source>
</evidence>
<accession>A0A9P6H242</accession>
<dbReference type="PIRSF" id="PIRSF002190">
    <property type="entry name" value="Ribosomal_L18a"/>
    <property type="match status" value="1"/>
</dbReference>
<dbReference type="EMBL" id="SBJO01000012">
    <property type="protein sequence ID" value="KAF9764683.1"/>
    <property type="molecule type" value="Genomic_DNA"/>
</dbReference>
<name>A0A9P6H242_9MICR</name>
<dbReference type="PANTHER" id="PTHR10052">
    <property type="entry name" value="60S RIBOSOMAL PROTEIN L18A"/>
    <property type="match status" value="1"/>
</dbReference>
<comment type="caution">
    <text evidence="2">The sequence shown here is derived from an EMBL/GenBank/DDBJ whole genome shotgun (WGS) entry which is preliminary data.</text>
</comment>
<keyword evidence="1 2" id="KW-0689">Ribosomal protein</keyword>
<dbReference type="Proteomes" id="UP000740883">
    <property type="component" value="Unassembled WGS sequence"/>
</dbReference>
<reference evidence="2 3" key="1">
    <citation type="journal article" date="2020" name="Genome Biol. Evol.">
        <title>Comparative genomics of strictly vertically transmitted, feminizing microsporidia endosymbionts of amphipod crustaceans.</title>
        <authorList>
            <person name="Cormier A."/>
            <person name="Chebbi M.A."/>
            <person name="Giraud I."/>
            <person name="Wattier R."/>
            <person name="Teixeira M."/>
            <person name="Gilbert C."/>
            <person name="Rigaud T."/>
            <person name="Cordaux R."/>
        </authorList>
    </citation>
    <scope>NUCLEOTIDE SEQUENCE [LARGE SCALE GENOMIC DNA]</scope>
    <source>
        <strain evidence="2 3">Ou3-Ou53</strain>
    </source>
</reference>
<dbReference type="SUPFAM" id="SSF160374">
    <property type="entry name" value="RplX-like"/>
    <property type="match status" value="1"/>
</dbReference>
<proteinExistence type="inferred from homology"/>
<dbReference type="InterPro" id="IPR021138">
    <property type="entry name" value="Ribosomal_eL20_eukaryotes"/>
</dbReference>
<dbReference type="GO" id="GO:0006412">
    <property type="term" value="P:translation"/>
    <property type="evidence" value="ECO:0007669"/>
    <property type="project" value="InterPro"/>
</dbReference>
<comment type="similarity">
    <text evidence="1">Belongs to the eukaryotic ribosomal protein eL20 family.</text>
</comment>
<keyword evidence="1" id="KW-0687">Ribonucleoprotein</keyword>
<evidence type="ECO:0000313" key="3">
    <source>
        <dbReference type="Proteomes" id="UP000740883"/>
    </source>
</evidence>
<keyword evidence="3" id="KW-1185">Reference proteome</keyword>
<gene>
    <name evidence="2" type="primary">RPL20B</name>
    <name evidence="2" type="ORF">NGRA_0374</name>
</gene>
<dbReference type="GO" id="GO:0003735">
    <property type="term" value="F:structural constituent of ribosome"/>
    <property type="evidence" value="ECO:0007669"/>
    <property type="project" value="InterPro"/>
</dbReference>
<dbReference type="AlphaFoldDB" id="A0A9P6H242"/>
<protein>
    <recommendedName>
        <fullName evidence="1">60S ribosomal protein L20</fullName>
    </recommendedName>
</protein>
<dbReference type="Gene3D" id="3.10.20.10">
    <property type="match status" value="2"/>
</dbReference>
<dbReference type="GO" id="GO:1990904">
    <property type="term" value="C:ribonucleoprotein complex"/>
    <property type="evidence" value="ECO:0007669"/>
    <property type="project" value="UniProtKB-KW"/>
</dbReference>